<dbReference type="InterPro" id="IPR010093">
    <property type="entry name" value="SinI_DNA-bd"/>
</dbReference>
<dbReference type="RefSeq" id="WP_218881211.1">
    <property type="nucleotide sequence ID" value="NZ_BAABEH010000001.1"/>
</dbReference>
<organism evidence="2 3">
    <name type="scientific">Leifsonia shinshuensis</name>
    <dbReference type="NCBI Taxonomy" id="150026"/>
    <lineage>
        <taxon>Bacteria</taxon>
        <taxon>Bacillati</taxon>
        <taxon>Actinomycetota</taxon>
        <taxon>Actinomycetes</taxon>
        <taxon>Micrococcales</taxon>
        <taxon>Microbacteriaceae</taxon>
        <taxon>Leifsonia</taxon>
    </lineage>
</organism>
<dbReference type="SUPFAM" id="SSF46955">
    <property type="entry name" value="Putative DNA-binding domain"/>
    <property type="match status" value="1"/>
</dbReference>
<dbReference type="InterPro" id="IPR009061">
    <property type="entry name" value="DNA-bd_dom_put_sf"/>
</dbReference>
<dbReference type="EMBL" id="JACCFL010000001">
    <property type="protein sequence ID" value="NYJ23837.1"/>
    <property type="molecule type" value="Genomic_DNA"/>
</dbReference>
<reference evidence="2 3" key="1">
    <citation type="submission" date="2020-07" db="EMBL/GenBank/DDBJ databases">
        <title>Sequencing the genomes of 1000 actinobacteria strains.</title>
        <authorList>
            <person name="Klenk H.-P."/>
        </authorList>
    </citation>
    <scope>NUCLEOTIDE SEQUENCE [LARGE SCALE GENOMIC DNA]</scope>
    <source>
        <strain evidence="2 3">DSM 15165</strain>
    </source>
</reference>
<evidence type="ECO:0000313" key="2">
    <source>
        <dbReference type="EMBL" id="NYJ23837.1"/>
    </source>
</evidence>
<proteinExistence type="predicted"/>
<evidence type="ECO:0000259" key="1">
    <source>
        <dbReference type="Pfam" id="PF12728"/>
    </source>
</evidence>
<dbReference type="Pfam" id="PF12728">
    <property type="entry name" value="HTH_17"/>
    <property type="match status" value="1"/>
</dbReference>
<gene>
    <name evidence="2" type="ORF">HNR13_002124</name>
</gene>
<dbReference type="Gene3D" id="1.10.1660.10">
    <property type="match status" value="1"/>
</dbReference>
<name>A0A853CT21_9MICO</name>
<dbReference type="AlphaFoldDB" id="A0A853CT21"/>
<sequence>MVPSDLPAWLTIREAAELLRVDHKTIRRYISAGRIKAERVGPRLIRVSSASLNALGRAL</sequence>
<dbReference type="GO" id="GO:0003677">
    <property type="term" value="F:DNA binding"/>
    <property type="evidence" value="ECO:0007669"/>
    <property type="project" value="InterPro"/>
</dbReference>
<evidence type="ECO:0000313" key="3">
    <source>
        <dbReference type="Proteomes" id="UP000578352"/>
    </source>
</evidence>
<accession>A0A853CT21</accession>
<dbReference type="InterPro" id="IPR041657">
    <property type="entry name" value="HTH_17"/>
</dbReference>
<dbReference type="Proteomes" id="UP000578352">
    <property type="component" value="Unassembled WGS sequence"/>
</dbReference>
<comment type="caution">
    <text evidence="2">The sequence shown here is derived from an EMBL/GenBank/DDBJ whole genome shotgun (WGS) entry which is preliminary data.</text>
</comment>
<dbReference type="NCBIfam" id="TIGR01764">
    <property type="entry name" value="excise"/>
    <property type="match status" value="1"/>
</dbReference>
<feature type="domain" description="Helix-turn-helix" evidence="1">
    <location>
        <begin position="9"/>
        <end position="54"/>
    </location>
</feature>
<protein>
    <submittedName>
        <fullName evidence="2">Excisionase family DNA binding protein</fullName>
    </submittedName>
</protein>